<organism evidence="2 3">
    <name type="scientific">Rhodococcus tukisamuensis</name>
    <dbReference type="NCBI Taxonomy" id="168276"/>
    <lineage>
        <taxon>Bacteria</taxon>
        <taxon>Bacillati</taxon>
        <taxon>Actinomycetota</taxon>
        <taxon>Actinomycetes</taxon>
        <taxon>Mycobacteriales</taxon>
        <taxon>Nocardiaceae</taxon>
        <taxon>Rhodococcus</taxon>
    </lineage>
</organism>
<dbReference type="STRING" id="168276.SAMN05444580_10189"/>
<sequence>MSDDRFVVCGIAGSLRRDSWNRKLLEAAEKLAPADVDLRITELLGDIPLFNEDHIGNEAESVHALRAEVAAADAVVIATPEYNGGIPGVLKNALDWLSLPLGSSALERKPVALMGATPGRLGTARSQFELRHTFVFSRSPVLPGPEILLSFAPNHFDEQGRLTDPIVLERVDLMFTHLKKYASLNEYEVV</sequence>
<gene>
    <name evidence="2" type="ORF">SAMN05444580_10189</name>
</gene>
<dbReference type="AlphaFoldDB" id="A0A1G6M857"/>
<dbReference type="GO" id="GO:0010181">
    <property type="term" value="F:FMN binding"/>
    <property type="evidence" value="ECO:0007669"/>
    <property type="project" value="TreeGrafter"/>
</dbReference>
<name>A0A1G6M857_9NOCA</name>
<dbReference type="InterPro" id="IPR029039">
    <property type="entry name" value="Flavoprotein-like_sf"/>
</dbReference>
<dbReference type="GO" id="GO:0016491">
    <property type="term" value="F:oxidoreductase activity"/>
    <property type="evidence" value="ECO:0007669"/>
    <property type="project" value="InterPro"/>
</dbReference>
<protein>
    <submittedName>
        <fullName evidence="2">Chromate reductase</fullName>
    </submittedName>
</protein>
<dbReference type="SUPFAM" id="SSF52218">
    <property type="entry name" value="Flavoproteins"/>
    <property type="match status" value="1"/>
</dbReference>
<dbReference type="Proteomes" id="UP000199417">
    <property type="component" value="Unassembled WGS sequence"/>
</dbReference>
<dbReference type="InterPro" id="IPR050712">
    <property type="entry name" value="NAD(P)H-dep_reductase"/>
</dbReference>
<keyword evidence="3" id="KW-1185">Reference proteome</keyword>
<dbReference type="GO" id="GO:0005829">
    <property type="term" value="C:cytosol"/>
    <property type="evidence" value="ECO:0007669"/>
    <property type="project" value="TreeGrafter"/>
</dbReference>
<dbReference type="EMBL" id="FNAB01000001">
    <property type="protein sequence ID" value="SDC51640.1"/>
    <property type="molecule type" value="Genomic_DNA"/>
</dbReference>
<evidence type="ECO:0000259" key="1">
    <source>
        <dbReference type="Pfam" id="PF03358"/>
    </source>
</evidence>
<dbReference type="Gene3D" id="3.40.50.360">
    <property type="match status" value="1"/>
</dbReference>
<dbReference type="PANTHER" id="PTHR30543">
    <property type="entry name" value="CHROMATE REDUCTASE"/>
    <property type="match status" value="1"/>
</dbReference>
<dbReference type="Pfam" id="PF03358">
    <property type="entry name" value="FMN_red"/>
    <property type="match status" value="1"/>
</dbReference>
<reference evidence="2 3" key="1">
    <citation type="submission" date="2016-10" db="EMBL/GenBank/DDBJ databases">
        <authorList>
            <person name="de Groot N.N."/>
        </authorList>
    </citation>
    <scope>NUCLEOTIDE SEQUENCE [LARGE SCALE GENOMIC DNA]</scope>
    <source>
        <strain evidence="2 3">JCM 11308</strain>
    </source>
</reference>
<dbReference type="RefSeq" id="WP_169888233.1">
    <property type="nucleotide sequence ID" value="NZ_FNAB01000001.1"/>
</dbReference>
<dbReference type="InterPro" id="IPR005025">
    <property type="entry name" value="FMN_Rdtase-like_dom"/>
</dbReference>
<dbReference type="PANTHER" id="PTHR30543:SF21">
    <property type="entry name" value="NAD(P)H-DEPENDENT FMN REDUCTASE LOT6"/>
    <property type="match status" value="1"/>
</dbReference>
<proteinExistence type="predicted"/>
<evidence type="ECO:0000313" key="2">
    <source>
        <dbReference type="EMBL" id="SDC51640.1"/>
    </source>
</evidence>
<evidence type="ECO:0000313" key="3">
    <source>
        <dbReference type="Proteomes" id="UP000199417"/>
    </source>
</evidence>
<accession>A0A1G6M857</accession>
<feature type="domain" description="NADPH-dependent FMN reductase-like" evidence="1">
    <location>
        <begin position="8"/>
        <end position="152"/>
    </location>
</feature>